<evidence type="ECO:0000259" key="1">
    <source>
        <dbReference type="PROSITE" id="PS51186"/>
    </source>
</evidence>
<evidence type="ECO:0000313" key="3">
    <source>
        <dbReference type="Proteomes" id="UP000321272"/>
    </source>
</evidence>
<dbReference type="CDD" id="cd04301">
    <property type="entry name" value="NAT_SF"/>
    <property type="match status" value="1"/>
</dbReference>
<name>A0A5B8SP46_9GAMM</name>
<dbReference type="PANTHER" id="PTHR13538:SF4">
    <property type="entry name" value="N-ALPHA-ACETYLTRANSFERASE 80"/>
    <property type="match status" value="1"/>
</dbReference>
<evidence type="ECO:0000313" key="2">
    <source>
        <dbReference type="EMBL" id="QEA37974.1"/>
    </source>
</evidence>
<dbReference type="InterPro" id="IPR016181">
    <property type="entry name" value="Acyl_CoA_acyltransferase"/>
</dbReference>
<dbReference type="RefSeq" id="WP_147183046.1">
    <property type="nucleotide sequence ID" value="NZ_CP042382.1"/>
</dbReference>
<keyword evidence="3" id="KW-1185">Reference proteome</keyword>
<reference evidence="2 3" key="1">
    <citation type="submission" date="2019-06" db="EMBL/GenBank/DDBJ databases">
        <title>Genome analyses of bacteria isolated from kimchi.</title>
        <authorList>
            <person name="Lee S."/>
            <person name="Ahn S."/>
            <person name="Roh S."/>
        </authorList>
    </citation>
    <scope>NUCLEOTIDE SEQUENCE [LARGE SCALE GENOMIC DNA]</scope>
    <source>
        <strain evidence="2 3">CBA4606</strain>
    </source>
</reference>
<dbReference type="InterPro" id="IPR000182">
    <property type="entry name" value="GNAT_dom"/>
</dbReference>
<dbReference type="Proteomes" id="UP000321272">
    <property type="component" value="Chromosome"/>
</dbReference>
<dbReference type="PROSITE" id="PS51186">
    <property type="entry name" value="GNAT"/>
    <property type="match status" value="1"/>
</dbReference>
<dbReference type="KEGG" id="paur:FGL86_02070"/>
<keyword evidence="2" id="KW-0808">Transferase</keyword>
<dbReference type="SUPFAM" id="SSF55729">
    <property type="entry name" value="Acyl-CoA N-acyltransferases (Nat)"/>
    <property type="match status" value="1"/>
</dbReference>
<dbReference type="Pfam" id="PF00583">
    <property type="entry name" value="Acetyltransf_1"/>
    <property type="match status" value="1"/>
</dbReference>
<dbReference type="GO" id="GO:0005737">
    <property type="term" value="C:cytoplasm"/>
    <property type="evidence" value="ECO:0007669"/>
    <property type="project" value="TreeGrafter"/>
</dbReference>
<dbReference type="Gene3D" id="3.40.630.30">
    <property type="match status" value="1"/>
</dbReference>
<feature type="domain" description="N-acetyltransferase" evidence="1">
    <location>
        <begin position="5"/>
        <end position="155"/>
    </location>
</feature>
<dbReference type="PANTHER" id="PTHR13538">
    <property type="entry name" value="N-ACETYLTRANSFERASE 6"/>
    <property type="match status" value="1"/>
</dbReference>
<dbReference type="InterPro" id="IPR039840">
    <property type="entry name" value="NAA80"/>
</dbReference>
<proteinExistence type="predicted"/>
<dbReference type="GO" id="GO:1905502">
    <property type="term" value="F:acetyl-CoA binding"/>
    <property type="evidence" value="ECO:0007669"/>
    <property type="project" value="TreeGrafter"/>
</dbReference>
<gene>
    <name evidence="2" type="ORF">FGL86_02070</name>
</gene>
<dbReference type="OrthoDB" id="7678938at2"/>
<accession>A0A5B8SP46</accession>
<sequence>MLETLEIRRLLPGSPHLTLVAKWQYEQWGNLSPKTSQEAWQEELLRECSFDGIPAVLLALVKGYPVATASLVEADMETRRELSPWLASVYVLPEWRGQGVASRLVRKVECEAQSMGITRLYLFTPDQQALYHRLGWKDKETLDYQGVSVSILTREFASRRGQSVSDTKYI</sequence>
<dbReference type="GO" id="GO:0008080">
    <property type="term" value="F:N-acetyltransferase activity"/>
    <property type="evidence" value="ECO:0007669"/>
    <property type="project" value="InterPro"/>
</dbReference>
<dbReference type="EMBL" id="CP042382">
    <property type="protein sequence ID" value="QEA37974.1"/>
    <property type="molecule type" value="Genomic_DNA"/>
</dbReference>
<protein>
    <submittedName>
        <fullName evidence="2">GNAT family N-acetyltransferase</fullName>
    </submittedName>
</protein>
<dbReference type="AlphaFoldDB" id="A0A5B8SP46"/>
<organism evidence="2 3">
    <name type="scientific">Pistricoccus aurantiacus</name>
    <dbReference type="NCBI Taxonomy" id="1883414"/>
    <lineage>
        <taxon>Bacteria</taxon>
        <taxon>Pseudomonadati</taxon>
        <taxon>Pseudomonadota</taxon>
        <taxon>Gammaproteobacteria</taxon>
        <taxon>Oceanospirillales</taxon>
        <taxon>Halomonadaceae</taxon>
        <taxon>Pistricoccus</taxon>
    </lineage>
</organism>